<dbReference type="GO" id="GO:0020037">
    <property type="term" value="F:heme binding"/>
    <property type="evidence" value="ECO:0007669"/>
    <property type="project" value="InterPro"/>
</dbReference>
<evidence type="ECO:0000256" key="8">
    <source>
        <dbReference type="RuleBase" id="RU000461"/>
    </source>
</evidence>
<dbReference type="InterPro" id="IPR050182">
    <property type="entry name" value="Cytochrome_P450_fam2"/>
</dbReference>
<dbReference type="InterPro" id="IPR002401">
    <property type="entry name" value="Cyt_P450_E_grp-I"/>
</dbReference>
<dbReference type="FunFam" id="1.10.630.10:FF:000036">
    <property type="entry name" value="CYtochrome P450 family"/>
    <property type="match status" value="1"/>
</dbReference>
<evidence type="ECO:0000313" key="9">
    <source>
        <dbReference type="EMBL" id="CAB3404770.1"/>
    </source>
</evidence>
<dbReference type="PROSITE" id="PS00086">
    <property type="entry name" value="CYTOCHROME_P450"/>
    <property type="match status" value="1"/>
</dbReference>
<dbReference type="Gene3D" id="1.10.630.10">
    <property type="entry name" value="Cytochrome P450"/>
    <property type="match status" value="1"/>
</dbReference>
<feature type="binding site" description="axial binding residue" evidence="7">
    <location>
        <position position="402"/>
    </location>
    <ligand>
        <name>heme</name>
        <dbReference type="ChEBI" id="CHEBI:30413"/>
    </ligand>
    <ligandPart>
        <name>Fe</name>
        <dbReference type="ChEBI" id="CHEBI:18248"/>
    </ligandPart>
</feature>
<comment type="caution">
    <text evidence="9">The sequence shown here is derived from an EMBL/GenBank/DDBJ whole genome shotgun (WGS) entry which is preliminary data.</text>
</comment>
<dbReference type="PANTHER" id="PTHR24300">
    <property type="entry name" value="CYTOCHROME P450 508A4-RELATED"/>
    <property type="match status" value="1"/>
</dbReference>
<reference evidence="9 10" key="1">
    <citation type="submission" date="2020-04" db="EMBL/GenBank/DDBJ databases">
        <authorList>
            <person name="Laetsch R D."/>
            <person name="Stevens L."/>
            <person name="Kumar S."/>
            <person name="Blaxter L. M."/>
        </authorList>
    </citation>
    <scope>NUCLEOTIDE SEQUENCE [LARGE SCALE GENOMIC DNA]</scope>
</reference>
<evidence type="ECO:0000256" key="3">
    <source>
        <dbReference type="ARBA" id="ARBA00022723"/>
    </source>
</evidence>
<proteinExistence type="inferred from homology"/>
<comment type="similarity">
    <text evidence="2 8">Belongs to the cytochrome P450 family.</text>
</comment>
<keyword evidence="5 7" id="KW-0408">Iron</keyword>
<dbReference type="Pfam" id="PF00067">
    <property type="entry name" value="p450"/>
    <property type="match status" value="1"/>
</dbReference>
<evidence type="ECO:0000256" key="5">
    <source>
        <dbReference type="ARBA" id="ARBA00023004"/>
    </source>
</evidence>
<dbReference type="EMBL" id="CADEPM010000004">
    <property type="protein sequence ID" value="CAB3404770.1"/>
    <property type="molecule type" value="Genomic_DNA"/>
</dbReference>
<evidence type="ECO:0000256" key="2">
    <source>
        <dbReference type="ARBA" id="ARBA00010617"/>
    </source>
</evidence>
<evidence type="ECO:0000313" key="10">
    <source>
        <dbReference type="Proteomes" id="UP000494206"/>
    </source>
</evidence>
<dbReference type="CDD" id="cd20617">
    <property type="entry name" value="CYP1_2-like"/>
    <property type="match status" value="1"/>
</dbReference>
<organism evidence="9 10">
    <name type="scientific">Caenorhabditis bovis</name>
    <dbReference type="NCBI Taxonomy" id="2654633"/>
    <lineage>
        <taxon>Eukaryota</taxon>
        <taxon>Metazoa</taxon>
        <taxon>Ecdysozoa</taxon>
        <taxon>Nematoda</taxon>
        <taxon>Chromadorea</taxon>
        <taxon>Rhabditida</taxon>
        <taxon>Rhabditina</taxon>
        <taxon>Rhabditomorpha</taxon>
        <taxon>Rhabditoidea</taxon>
        <taxon>Rhabditidae</taxon>
        <taxon>Peloderinae</taxon>
        <taxon>Caenorhabditis</taxon>
    </lineage>
</organism>
<dbReference type="PRINTS" id="PR00463">
    <property type="entry name" value="EP450I"/>
</dbReference>
<evidence type="ECO:0008006" key="11">
    <source>
        <dbReference type="Google" id="ProtNLM"/>
    </source>
</evidence>
<evidence type="ECO:0000256" key="1">
    <source>
        <dbReference type="ARBA" id="ARBA00001971"/>
    </source>
</evidence>
<dbReference type="InterPro" id="IPR017972">
    <property type="entry name" value="Cyt_P450_CS"/>
</dbReference>
<dbReference type="GO" id="GO:0005737">
    <property type="term" value="C:cytoplasm"/>
    <property type="evidence" value="ECO:0007669"/>
    <property type="project" value="TreeGrafter"/>
</dbReference>
<dbReference type="InterPro" id="IPR001128">
    <property type="entry name" value="Cyt_P450"/>
</dbReference>
<dbReference type="PRINTS" id="PR00385">
    <property type="entry name" value="P450"/>
</dbReference>
<sequence>MPSFVTAKSVEDLFLSWKQRFGGIFTVWIGPIPLVMVSDLATIKKYFIQHADSFSNRWRNFVTDSIMEGTNGVVQIDGDKWREQRRFALHTLRDFGVGRPLMEDKIMLEVEALTKYLENHNGKAINLCSPIAVCVGNIINNMLFGVRFSQGDIKMHKLHNLLDKQSQIVMRSIMGAYIAMPITSKVPLLNSTWIDLMKIKKELCTFLKTQIKEHEQRWTDDMMENDVEDLTFAYMKEVEKRKRAGEDVGYFDDQQLEMLLLDLFFAGMETTVTTLKWAFLLVAKNRQVQARVQNELDQLGADRITLFHRPQLPYTQATLNEIQRMANILPINLLRTVAVDTQIDGYSFKKGDLVIPQISILMNDPEFFPDPHTFNPDRFLESTGNLKRIDEFLPFSIGRRQCLGESLARAELFLIFTNCLRNFNFDRVFGLTVSPSPYSCTVTKLDVDTNSNTL</sequence>
<dbReference type="AlphaFoldDB" id="A0A8S1ETX9"/>
<dbReference type="GO" id="GO:0016712">
    <property type="term" value="F:oxidoreductase activity, acting on paired donors, with incorporation or reduction of molecular oxygen, reduced flavin or flavoprotein as one donor, and incorporation of one atom of oxygen"/>
    <property type="evidence" value="ECO:0007669"/>
    <property type="project" value="TreeGrafter"/>
</dbReference>
<dbReference type="SUPFAM" id="SSF48264">
    <property type="entry name" value="Cytochrome P450"/>
    <property type="match status" value="1"/>
</dbReference>
<dbReference type="InterPro" id="IPR036396">
    <property type="entry name" value="Cyt_P450_sf"/>
</dbReference>
<dbReference type="Proteomes" id="UP000494206">
    <property type="component" value="Unassembled WGS sequence"/>
</dbReference>
<dbReference type="PANTHER" id="PTHR24300:SF414">
    <property type="entry name" value="CYTOCHROME P450 FAMILY"/>
    <property type="match status" value="1"/>
</dbReference>
<accession>A0A8S1ETX9</accession>
<evidence type="ECO:0000256" key="7">
    <source>
        <dbReference type="PIRSR" id="PIRSR602401-1"/>
    </source>
</evidence>
<protein>
    <recommendedName>
        <fullName evidence="11">Unspecific monooxygenase</fullName>
    </recommendedName>
</protein>
<keyword evidence="6 8" id="KW-0503">Monooxygenase</keyword>
<comment type="cofactor">
    <cofactor evidence="1 7">
        <name>heme</name>
        <dbReference type="ChEBI" id="CHEBI:30413"/>
    </cofactor>
</comment>
<keyword evidence="4 8" id="KW-0560">Oxidoreductase</keyword>
<dbReference type="GO" id="GO:0006082">
    <property type="term" value="P:organic acid metabolic process"/>
    <property type="evidence" value="ECO:0007669"/>
    <property type="project" value="TreeGrafter"/>
</dbReference>
<dbReference type="GO" id="GO:0005506">
    <property type="term" value="F:iron ion binding"/>
    <property type="evidence" value="ECO:0007669"/>
    <property type="project" value="InterPro"/>
</dbReference>
<gene>
    <name evidence="9" type="ORF">CBOVIS_LOCUS7047</name>
</gene>
<keyword evidence="7 8" id="KW-0349">Heme</keyword>
<evidence type="ECO:0000256" key="6">
    <source>
        <dbReference type="ARBA" id="ARBA00023033"/>
    </source>
</evidence>
<keyword evidence="10" id="KW-1185">Reference proteome</keyword>
<keyword evidence="3 7" id="KW-0479">Metal-binding</keyword>
<name>A0A8S1ETX9_9PELO</name>
<dbReference type="GO" id="GO:0006805">
    <property type="term" value="P:xenobiotic metabolic process"/>
    <property type="evidence" value="ECO:0007669"/>
    <property type="project" value="TreeGrafter"/>
</dbReference>
<evidence type="ECO:0000256" key="4">
    <source>
        <dbReference type="ARBA" id="ARBA00023002"/>
    </source>
</evidence>
<dbReference type="OrthoDB" id="2789670at2759"/>